<comment type="caution">
    <text evidence="2">The sequence shown here is derived from an EMBL/GenBank/DDBJ whole genome shotgun (WGS) entry which is preliminary data.</text>
</comment>
<evidence type="ECO:0000313" key="3">
    <source>
        <dbReference type="Proteomes" id="UP000612899"/>
    </source>
</evidence>
<reference evidence="2" key="1">
    <citation type="submission" date="2021-01" db="EMBL/GenBank/DDBJ databases">
        <title>Whole genome shotgun sequence of Rhizocola hellebori NBRC 109834.</title>
        <authorList>
            <person name="Komaki H."/>
            <person name="Tamura T."/>
        </authorList>
    </citation>
    <scope>NUCLEOTIDE SEQUENCE</scope>
    <source>
        <strain evidence="2">NBRC 109834</strain>
    </source>
</reference>
<dbReference type="Proteomes" id="UP000612899">
    <property type="component" value="Unassembled WGS sequence"/>
</dbReference>
<sequence length="289" mass="30787">MTLSPIARWQRQAAVLLLAAASLTVAAAPPATAVTRQPLVGLVMVSDTDPTSDDSIKLASVTCPNNKTVVGMGFSVNPASAQLRLQILKPFQHSVIAQVHEDYNWYNQPWSLSVYAMCAEQPPGWTLVSHIGATNSDNYHSVRSDCPGETKPLAAGVEQSTGQGQIVVTDVDLDLTGVKASAYEYEDGTNATWWIRSYAICADPPTGWELQSSDNQTSYPTTTEYTTCTAGRKALSAGVDLNGAHGEVALTSLRPGSYQADQFGVASASEDETGTPDDWELSADVICVD</sequence>
<dbReference type="EMBL" id="BONY01000002">
    <property type="protein sequence ID" value="GIH02531.1"/>
    <property type="molecule type" value="Genomic_DNA"/>
</dbReference>
<feature type="signal peptide" evidence="1">
    <location>
        <begin position="1"/>
        <end position="27"/>
    </location>
</feature>
<accession>A0A8J3VDK4</accession>
<name>A0A8J3VDK4_9ACTN</name>
<evidence type="ECO:0008006" key="4">
    <source>
        <dbReference type="Google" id="ProtNLM"/>
    </source>
</evidence>
<evidence type="ECO:0000256" key="1">
    <source>
        <dbReference type="SAM" id="SignalP"/>
    </source>
</evidence>
<gene>
    <name evidence="2" type="ORF">Rhe02_05980</name>
</gene>
<protein>
    <recommendedName>
        <fullName evidence="4">Secreted protein</fullName>
    </recommendedName>
</protein>
<dbReference type="RefSeq" id="WP_203906466.1">
    <property type="nucleotide sequence ID" value="NZ_BONY01000002.1"/>
</dbReference>
<evidence type="ECO:0000313" key="2">
    <source>
        <dbReference type="EMBL" id="GIH02531.1"/>
    </source>
</evidence>
<keyword evidence="3" id="KW-1185">Reference proteome</keyword>
<dbReference type="AlphaFoldDB" id="A0A8J3VDK4"/>
<feature type="chain" id="PRO_5038625000" description="Secreted protein" evidence="1">
    <location>
        <begin position="28"/>
        <end position="289"/>
    </location>
</feature>
<keyword evidence="1" id="KW-0732">Signal</keyword>
<organism evidence="2 3">
    <name type="scientific">Rhizocola hellebori</name>
    <dbReference type="NCBI Taxonomy" id="1392758"/>
    <lineage>
        <taxon>Bacteria</taxon>
        <taxon>Bacillati</taxon>
        <taxon>Actinomycetota</taxon>
        <taxon>Actinomycetes</taxon>
        <taxon>Micromonosporales</taxon>
        <taxon>Micromonosporaceae</taxon>
        <taxon>Rhizocola</taxon>
    </lineage>
</organism>
<proteinExistence type="predicted"/>